<keyword evidence="6 7" id="KW-0472">Membrane</keyword>
<dbReference type="GO" id="GO:0016787">
    <property type="term" value="F:hydrolase activity"/>
    <property type="evidence" value="ECO:0007669"/>
    <property type="project" value="UniProtKB-KW"/>
</dbReference>
<dbReference type="CDD" id="cd03392">
    <property type="entry name" value="PAP2_like_2"/>
    <property type="match status" value="1"/>
</dbReference>
<evidence type="ECO:0000256" key="3">
    <source>
        <dbReference type="ARBA" id="ARBA00022692"/>
    </source>
</evidence>
<evidence type="ECO:0000256" key="7">
    <source>
        <dbReference type="SAM" id="Phobius"/>
    </source>
</evidence>
<organism evidence="9 10">
    <name type="scientific">Limosilactobacillus ingluviei DSM 15946</name>
    <dbReference type="NCBI Taxonomy" id="1423760"/>
    <lineage>
        <taxon>Bacteria</taxon>
        <taxon>Bacillati</taxon>
        <taxon>Bacillota</taxon>
        <taxon>Bacilli</taxon>
        <taxon>Lactobacillales</taxon>
        <taxon>Lactobacillaceae</taxon>
        <taxon>Limosilactobacillus</taxon>
    </lineage>
</organism>
<accession>A0A0R1UE38</accession>
<evidence type="ECO:0000259" key="8">
    <source>
        <dbReference type="SMART" id="SM00014"/>
    </source>
</evidence>
<dbReference type="Proteomes" id="UP000050816">
    <property type="component" value="Unassembled WGS sequence"/>
</dbReference>
<dbReference type="SUPFAM" id="SSF48317">
    <property type="entry name" value="Acid phosphatase/Vanadium-dependent haloperoxidase"/>
    <property type="match status" value="1"/>
</dbReference>
<feature type="transmembrane region" description="Helical" evidence="7">
    <location>
        <begin position="46"/>
        <end position="70"/>
    </location>
</feature>
<dbReference type="InterPro" id="IPR036938">
    <property type="entry name" value="PAP2/HPO_sf"/>
</dbReference>
<evidence type="ECO:0000256" key="4">
    <source>
        <dbReference type="ARBA" id="ARBA00022801"/>
    </source>
</evidence>
<dbReference type="GO" id="GO:0005886">
    <property type="term" value="C:plasma membrane"/>
    <property type="evidence" value="ECO:0007669"/>
    <property type="project" value="UniProtKB-SubCell"/>
</dbReference>
<evidence type="ECO:0000256" key="2">
    <source>
        <dbReference type="ARBA" id="ARBA00022475"/>
    </source>
</evidence>
<evidence type="ECO:0000256" key="1">
    <source>
        <dbReference type="ARBA" id="ARBA00004651"/>
    </source>
</evidence>
<dbReference type="PANTHER" id="PTHR14969:SF62">
    <property type="entry name" value="DECAPRENYLPHOSPHORYL-5-PHOSPHORIBOSE PHOSPHATASE RV3807C-RELATED"/>
    <property type="match status" value="1"/>
</dbReference>
<dbReference type="Gene3D" id="1.20.144.10">
    <property type="entry name" value="Phosphatidic acid phosphatase type 2/haloperoxidase"/>
    <property type="match status" value="1"/>
</dbReference>
<dbReference type="PANTHER" id="PTHR14969">
    <property type="entry name" value="SPHINGOSINE-1-PHOSPHATE PHOSPHOHYDROLASE"/>
    <property type="match status" value="1"/>
</dbReference>
<dbReference type="Pfam" id="PF01569">
    <property type="entry name" value="PAP2"/>
    <property type="match status" value="1"/>
</dbReference>
<evidence type="ECO:0000313" key="10">
    <source>
        <dbReference type="Proteomes" id="UP000050816"/>
    </source>
</evidence>
<feature type="transmembrane region" description="Helical" evidence="7">
    <location>
        <begin position="169"/>
        <end position="187"/>
    </location>
</feature>
<dbReference type="RefSeq" id="WP_019206745.1">
    <property type="nucleotide sequence ID" value="NZ_AZFK01000086.1"/>
</dbReference>
<feature type="transmembrane region" description="Helical" evidence="7">
    <location>
        <begin position="140"/>
        <end position="157"/>
    </location>
</feature>
<feature type="transmembrane region" description="Helical" evidence="7">
    <location>
        <begin position="6"/>
        <end position="25"/>
    </location>
</feature>
<protein>
    <recommendedName>
        <fullName evidence="8">Phosphatidic acid phosphatase type 2/haloperoxidase domain-containing protein</fullName>
    </recommendedName>
</protein>
<evidence type="ECO:0000313" key="9">
    <source>
        <dbReference type="EMBL" id="KRL87899.1"/>
    </source>
</evidence>
<gene>
    <name evidence="9" type="ORF">FC43_GL000802</name>
</gene>
<dbReference type="EMBL" id="AZFK01000086">
    <property type="protein sequence ID" value="KRL87899.1"/>
    <property type="molecule type" value="Genomic_DNA"/>
</dbReference>
<evidence type="ECO:0000256" key="5">
    <source>
        <dbReference type="ARBA" id="ARBA00022989"/>
    </source>
</evidence>
<dbReference type="PATRIC" id="fig|1423760.3.peg.823"/>
<name>A0A0R1UE38_9LACO</name>
<dbReference type="AlphaFoldDB" id="A0A0R1UE38"/>
<dbReference type="InterPro" id="IPR000326">
    <property type="entry name" value="PAP2/HPO"/>
</dbReference>
<keyword evidence="3 7" id="KW-0812">Transmembrane</keyword>
<sequence>MLNQLIVALLSSGALAGLIFLLRRVTKVQVWDERWHAYFVTANQGWFWRGVAWVTQPKLMVGWCFLLAVVQWSTRGWLGALGVLAGLGGANVIGIIIKHTLKRPRPVQHLAHDDGYSFPSGHVLGTTVMTVMLWQLYGPAWWLAGSLLLWWGLVAYSRLTLRAHYPSDVVGAVLLALSWLSWLKWLIQLLGWF</sequence>
<reference evidence="9 10" key="1">
    <citation type="journal article" date="2015" name="Genome Announc.">
        <title>Expanding the biotechnology potential of lactobacilli through comparative genomics of 213 strains and associated genera.</title>
        <authorList>
            <person name="Sun Z."/>
            <person name="Harris H.M."/>
            <person name="McCann A."/>
            <person name="Guo C."/>
            <person name="Argimon S."/>
            <person name="Zhang W."/>
            <person name="Yang X."/>
            <person name="Jeffery I.B."/>
            <person name="Cooney J.C."/>
            <person name="Kagawa T.F."/>
            <person name="Liu W."/>
            <person name="Song Y."/>
            <person name="Salvetti E."/>
            <person name="Wrobel A."/>
            <person name="Rasinkangas P."/>
            <person name="Parkhill J."/>
            <person name="Rea M.C."/>
            <person name="O'Sullivan O."/>
            <person name="Ritari J."/>
            <person name="Douillard F.P."/>
            <person name="Paul Ross R."/>
            <person name="Yang R."/>
            <person name="Briner A.E."/>
            <person name="Felis G.E."/>
            <person name="de Vos W.M."/>
            <person name="Barrangou R."/>
            <person name="Klaenhammer T.R."/>
            <person name="Caufield P.W."/>
            <person name="Cui Y."/>
            <person name="Zhang H."/>
            <person name="O'Toole P.W."/>
        </authorList>
    </citation>
    <scope>NUCLEOTIDE SEQUENCE [LARGE SCALE GENOMIC DNA]</scope>
    <source>
        <strain evidence="9 10">DSM 15946</strain>
    </source>
</reference>
<keyword evidence="4" id="KW-0378">Hydrolase</keyword>
<feature type="transmembrane region" description="Helical" evidence="7">
    <location>
        <begin position="76"/>
        <end position="96"/>
    </location>
</feature>
<feature type="domain" description="Phosphatidic acid phosphatase type 2/haloperoxidase" evidence="8">
    <location>
        <begin position="80"/>
        <end position="184"/>
    </location>
</feature>
<keyword evidence="2" id="KW-1003">Cell membrane</keyword>
<proteinExistence type="predicted"/>
<dbReference type="GeneID" id="82934463"/>
<evidence type="ECO:0000256" key="6">
    <source>
        <dbReference type="ARBA" id="ARBA00023136"/>
    </source>
</evidence>
<dbReference type="SMART" id="SM00014">
    <property type="entry name" value="acidPPc"/>
    <property type="match status" value="1"/>
</dbReference>
<comment type="subcellular location">
    <subcellularLocation>
        <location evidence="1">Cell membrane</location>
        <topology evidence="1">Multi-pass membrane protein</topology>
    </subcellularLocation>
</comment>
<keyword evidence="5 7" id="KW-1133">Transmembrane helix</keyword>
<comment type="caution">
    <text evidence="9">The sequence shown here is derived from an EMBL/GenBank/DDBJ whole genome shotgun (WGS) entry which is preliminary data.</text>
</comment>